<dbReference type="AlphaFoldDB" id="A0A1G2BRJ0"/>
<keyword evidence="1" id="KW-0812">Transmembrane</keyword>
<dbReference type="GO" id="GO:0016757">
    <property type="term" value="F:glycosyltransferase activity"/>
    <property type="evidence" value="ECO:0007669"/>
    <property type="project" value="InterPro"/>
</dbReference>
<feature type="transmembrane region" description="Helical" evidence="1">
    <location>
        <begin position="100"/>
        <end position="117"/>
    </location>
</feature>
<keyword evidence="1" id="KW-1133">Transmembrane helix</keyword>
<dbReference type="InterPro" id="IPR020963">
    <property type="entry name" value="ArabinofuranosylTrfase_AftA_N"/>
</dbReference>
<dbReference type="GO" id="GO:0005886">
    <property type="term" value="C:plasma membrane"/>
    <property type="evidence" value="ECO:0007669"/>
    <property type="project" value="InterPro"/>
</dbReference>
<evidence type="ECO:0000256" key="1">
    <source>
        <dbReference type="SAM" id="Phobius"/>
    </source>
</evidence>
<evidence type="ECO:0000259" key="2">
    <source>
        <dbReference type="Pfam" id="PF12250"/>
    </source>
</evidence>
<feature type="transmembrane region" description="Helical" evidence="1">
    <location>
        <begin position="208"/>
        <end position="241"/>
    </location>
</feature>
<evidence type="ECO:0000313" key="3">
    <source>
        <dbReference type="EMBL" id="OGY91741.1"/>
    </source>
</evidence>
<evidence type="ECO:0000313" key="4">
    <source>
        <dbReference type="Proteomes" id="UP000177349"/>
    </source>
</evidence>
<feature type="domain" description="Arabinofuranosyltransferase AftA N-terminal" evidence="2">
    <location>
        <begin position="13"/>
        <end position="395"/>
    </location>
</feature>
<feature type="transmembrane region" description="Helical" evidence="1">
    <location>
        <begin position="124"/>
        <end position="142"/>
    </location>
</feature>
<feature type="transmembrane region" description="Helical" evidence="1">
    <location>
        <begin position="38"/>
        <end position="58"/>
    </location>
</feature>
<feature type="transmembrane region" description="Helical" evidence="1">
    <location>
        <begin position="154"/>
        <end position="172"/>
    </location>
</feature>
<feature type="transmembrane region" description="Helical" evidence="1">
    <location>
        <begin position="361"/>
        <end position="382"/>
    </location>
</feature>
<comment type="caution">
    <text evidence="3">The sequence shown here is derived from an EMBL/GenBank/DDBJ whole genome shotgun (WGS) entry which is preliminary data.</text>
</comment>
<gene>
    <name evidence="3" type="ORF">A3B31_01715</name>
</gene>
<organism evidence="3 4">
    <name type="scientific">Candidatus Komeilibacteria bacterium RIFCSPLOWO2_01_FULL_53_11</name>
    <dbReference type="NCBI Taxonomy" id="1798552"/>
    <lineage>
        <taxon>Bacteria</taxon>
        <taxon>Candidatus Komeiliibacteriota</taxon>
    </lineage>
</organism>
<feature type="transmembrane region" description="Helical" evidence="1">
    <location>
        <begin position="394"/>
        <end position="412"/>
    </location>
</feature>
<name>A0A1G2BRJ0_9BACT</name>
<accession>A0A1G2BRJ0</accession>
<protein>
    <recommendedName>
        <fullName evidence="2">Arabinofuranosyltransferase AftA N-terminal domain-containing protein</fullName>
    </recommendedName>
</protein>
<feature type="transmembrane region" description="Helical" evidence="1">
    <location>
        <begin position="184"/>
        <end position="202"/>
    </location>
</feature>
<sequence length="570" mass="64047">MNEFSTTAVSLIAFSKAIFFVYCAGTVYLLWRRAGAVAHMLLTTAAVVLFYAVFAWPLTTMWWGNSGDENLILAFLTQVLHGNMFRDFYHAWLPPYYPPLYFWITGSVARLFTANAVQAAKLGTVFALTLWFAAPLALWSLFNRSNMSKQTDETMRLPWFWFFAPFIFFLMIDFDAVITKPYEVLSALLVALFTGLLAQALSYERWTIAHFLFFGITGGILFMTFYFWLFIALVSLLAVAVFSKQRTRAVTRIISIGIIMVVVSSPYLVPLLMSYARYGIENWQGHFFVPGDLATIIPWGMSLRGLLAAAGLTSLVVTSGRSFFARGVLALFVASYVYQLAGITSLLLGMTPFVPSKPFPFLSSACLAVGIAYGACFLGERYAHRLSRAAQRSVAILVFLVLVSEMPFVTFLDNPKVLVQLQQNLDYTADAPLAGVIASFVPDYRERTWLVSDVPRVSSVLPLSYFISFNQHYSHHASQFSRRFDLVRRLSTAQTPAEFNAIIAEGEPPIDALALYRAHGSSEYLLFFWVDHYPNGGSELTISIPRHLLESSEWLNVYELEEWSVFIASG</sequence>
<dbReference type="Proteomes" id="UP000177349">
    <property type="component" value="Unassembled WGS sequence"/>
</dbReference>
<feature type="transmembrane region" description="Helical" evidence="1">
    <location>
        <begin position="329"/>
        <end position="349"/>
    </location>
</feature>
<dbReference type="EMBL" id="MHKN01000034">
    <property type="protein sequence ID" value="OGY91741.1"/>
    <property type="molecule type" value="Genomic_DNA"/>
</dbReference>
<feature type="transmembrane region" description="Helical" evidence="1">
    <location>
        <begin position="296"/>
        <end position="317"/>
    </location>
</feature>
<proteinExistence type="predicted"/>
<feature type="transmembrane region" description="Helical" evidence="1">
    <location>
        <begin position="12"/>
        <end position="31"/>
    </location>
</feature>
<reference evidence="3 4" key="1">
    <citation type="journal article" date="2016" name="Nat. Commun.">
        <title>Thousands of microbial genomes shed light on interconnected biogeochemical processes in an aquifer system.</title>
        <authorList>
            <person name="Anantharaman K."/>
            <person name="Brown C.T."/>
            <person name="Hug L.A."/>
            <person name="Sharon I."/>
            <person name="Castelle C.J."/>
            <person name="Probst A.J."/>
            <person name="Thomas B.C."/>
            <person name="Singh A."/>
            <person name="Wilkins M.J."/>
            <person name="Karaoz U."/>
            <person name="Brodie E.L."/>
            <person name="Williams K.H."/>
            <person name="Hubbard S.S."/>
            <person name="Banfield J.F."/>
        </authorList>
    </citation>
    <scope>NUCLEOTIDE SEQUENCE [LARGE SCALE GENOMIC DNA]</scope>
</reference>
<dbReference type="GO" id="GO:0044038">
    <property type="term" value="P:cell wall macromolecule biosynthetic process"/>
    <property type="evidence" value="ECO:0007669"/>
    <property type="project" value="InterPro"/>
</dbReference>
<feature type="transmembrane region" description="Helical" evidence="1">
    <location>
        <begin position="253"/>
        <end position="276"/>
    </location>
</feature>
<keyword evidence="1" id="KW-0472">Membrane</keyword>
<dbReference type="Pfam" id="PF12250">
    <property type="entry name" value="AftA_N"/>
    <property type="match status" value="1"/>
</dbReference>